<evidence type="ECO:0000313" key="3">
    <source>
        <dbReference type="EMBL" id="OKL49103.1"/>
    </source>
</evidence>
<dbReference type="Proteomes" id="UP000186785">
    <property type="component" value="Unassembled WGS sequence"/>
</dbReference>
<feature type="transmembrane region" description="Helical" evidence="1">
    <location>
        <begin position="6"/>
        <end position="23"/>
    </location>
</feature>
<dbReference type="GO" id="GO:0004190">
    <property type="term" value="F:aspartic-type endopeptidase activity"/>
    <property type="evidence" value="ECO:0007669"/>
    <property type="project" value="InterPro"/>
</dbReference>
<dbReference type="GO" id="GO:0016020">
    <property type="term" value="C:membrane"/>
    <property type="evidence" value="ECO:0007669"/>
    <property type="project" value="InterPro"/>
</dbReference>
<keyword evidence="1" id="KW-1133">Transmembrane helix</keyword>
<comment type="caution">
    <text evidence="3">The sequence shown here is derived from an EMBL/GenBank/DDBJ whole genome shotgun (WGS) entry which is preliminary data.</text>
</comment>
<evidence type="ECO:0000256" key="1">
    <source>
        <dbReference type="SAM" id="Phobius"/>
    </source>
</evidence>
<feature type="transmembrane region" description="Helical" evidence="1">
    <location>
        <begin position="39"/>
        <end position="66"/>
    </location>
</feature>
<dbReference type="InterPro" id="IPR000045">
    <property type="entry name" value="Prepilin_IV_endopep_pep"/>
</dbReference>
<dbReference type="Pfam" id="PF01478">
    <property type="entry name" value="Peptidase_A24"/>
    <property type="match status" value="1"/>
</dbReference>
<organism evidence="3 4">
    <name type="scientific">Boudabousia liubingyangii</name>
    <dbReference type="NCBI Taxonomy" id="1921764"/>
    <lineage>
        <taxon>Bacteria</taxon>
        <taxon>Bacillati</taxon>
        <taxon>Actinomycetota</taxon>
        <taxon>Actinomycetes</taxon>
        <taxon>Actinomycetales</taxon>
        <taxon>Actinomycetaceae</taxon>
        <taxon>Boudabousia</taxon>
    </lineage>
</organism>
<name>A0A1Q5PNJ2_9ACTO</name>
<keyword evidence="1" id="KW-0812">Transmembrane</keyword>
<feature type="transmembrane region" description="Helical" evidence="1">
    <location>
        <begin position="86"/>
        <end position="105"/>
    </location>
</feature>
<evidence type="ECO:0000259" key="2">
    <source>
        <dbReference type="Pfam" id="PF01478"/>
    </source>
</evidence>
<dbReference type="EMBL" id="MQSV01000002">
    <property type="protein sequence ID" value="OKL49103.1"/>
    <property type="molecule type" value="Genomic_DNA"/>
</dbReference>
<keyword evidence="4" id="KW-1185">Reference proteome</keyword>
<evidence type="ECO:0000313" key="4">
    <source>
        <dbReference type="Proteomes" id="UP000186785"/>
    </source>
</evidence>
<dbReference type="Gene3D" id="1.20.120.1220">
    <property type="match status" value="1"/>
</dbReference>
<gene>
    <name evidence="3" type="ORF">BSR29_04525</name>
</gene>
<dbReference type="AlphaFoldDB" id="A0A1Q5PNJ2"/>
<protein>
    <recommendedName>
        <fullName evidence="2">Prepilin type IV endopeptidase peptidase domain-containing protein</fullName>
    </recommendedName>
</protein>
<feature type="domain" description="Prepilin type IV endopeptidase peptidase" evidence="2">
    <location>
        <begin position="71"/>
        <end position="173"/>
    </location>
</feature>
<feature type="transmembrane region" description="Helical" evidence="1">
    <location>
        <begin position="158"/>
        <end position="175"/>
    </location>
</feature>
<sequence>MNPLIILSLSLGVLTFLYTLFWIKKYSPKYASFTIRDQLVYVFIVLILLGFFLWHFRVGAFLIPALPPTALAITIDQRVHLLPNRLVLASVVLHLGALAVFQAGIPNPQQKTHSWTFLALVLAITLVVLGILLFVGIGMGDLKFAPALVLWVAATDTLPQYLFILAILPALYLIFRRIAGHKDKYVAYGPWLYISLPLALSLSI</sequence>
<feature type="transmembrane region" description="Helical" evidence="1">
    <location>
        <begin position="117"/>
        <end position="138"/>
    </location>
</feature>
<dbReference type="STRING" id="1921764.BSR28_04090"/>
<accession>A0A1Q5PNJ2</accession>
<reference evidence="3 4" key="1">
    <citation type="submission" date="2016-11" db="EMBL/GenBank/DDBJ databases">
        <title>Actinomyces gypaetusis sp. nov. isolated from the vulture Gypaetus barbatus in Qinghai Tibet Plateau China.</title>
        <authorList>
            <person name="Meng X."/>
        </authorList>
    </citation>
    <scope>NUCLEOTIDE SEQUENCE [LARGE SCALE GENOMIC DNA]</scope>
    <source>
        <strain evidence="3 4">VUL4_2</strain>
    </source>
</reference>
<proteinExistence type="predicted"/>
<keyword evidence="1" id="KW-0472">Membrane</keyword>
<dbReference type="RefSeq" id="WP_073709092.1">
    <property type="nucleotide sequence ID" value="NZ_MQSV01000002.1"/>
</dbReference>